<dbReference type="Proteomes" id="UP000801864">
    <property type="component" value="Unassembled WGS sequence"/>
</dbReference>
<evidence type="ECO:0000313" key="2">
    <source>
        <dbReference type="EMBL" id="KAF3065562.1"/>
    </source>
</evidence>
<reference evidence="2 3" key="1">
    <citation type="submission" date="2018-06" db="EMBL/GenBank/DDBJ databases">
        <title>Genome analysis of cellulolytic fungus Trichoderma lentiforme CFAM-422.</title>
        <authorList>
            <person name="Steindorff A.S."/>
            <person name="Formighieri E.F."/>
            <person name="Midorikawa G.E.O."/>
            <person name="Tamietti M.S."/>
            <person name="Ramos E.Z."/>
            <person name="Silva A.S."/>
            <person name="Bon E.P.S."/>
            <person name="Mendes T.D."/>
            <person name="Damaso M.C.T."/>
            <person name="Favaro L.C.L."/>
        </authorList>
    </citation>
    <scope>NUCLEOTIDE SEQUENCE [LARGE SCALE GENOMIC DNA]</scope>
    <source>
        <strain evidence="2 3">CFAM-422</strain>
    </source>
</reference>
<keyword evidence="3" id="KW-1185">Reference proteome</keyword>
<dbReference type="EMBL" id="QLNT01000018">
    <property type="protein sequence ID" value="KAF3065562.1"/>
    <property type="molecule type" value="Genomic_DNA"/>
</dbReference>
<evidence type="ECO:0000256" key="1">
    <source>
        <dbReference type="SAM" id="MobiDB-lite"/>
    </source>
</evidence>
<feature type="region of interest" description="Disordered" evidence="1">
    <location>
        <begin position="38"/>
        <end position="59"/>
    </location>
</feature>
<organism evidence="2 3">
    <name type="scientific">Trichoderma lentiforme</name>
    <dbReference type="NCBI Taxonomy" id="1567552"/>
    <lineage>
        <taxon>Eukaryota</taxon>
        <taxon>Fungi</taxon>
        <taxon>Dikarya</taxon>
        <taxon>Ascomycota</taxon>
        <taxon>Pezizomycotina</taxon>
        <taxon>Sordariomycetes</taxon>
        <taxon>Hypocreomycetidae</taxon>
        <taxon>Hypocreales</taxon>
        <taxon>Hypocreaceae</taxon>
        <taxon>Trichoderma</taxon>
    </lineage>
</organism>
<evidence type="ECO:0000313" key="3">
    <source>
        <dbReference type="Proteomes" id="UP000801864"/>
    </source>
</evidence>
<dbReference type="AlphaFoldDB" id="A0A9P4X901"/>
<proteinExistence type="predicted"/>
<name>A0A9P4X901_9HYPO</name>
<comment type="caution">
    <text evidence="2">The sequence shown here is derived from an EMBL/GenBank/DDBJ whole genome shotgun (WGS) entry which is preliminary data.</text>
</comment>
<accession>A0A9P4X901</accession>
<gene>
    <name evidence="2" type="ORF">CFAM422_009778</name>
</gene>
<sequence>MALPLSSHSLSYCLFGSRESLCSCSVWGLTRGQFRLTLGGGKGKKREESHRSNRRVRANPGWRLAWEPPTRADVAQTSKH</sequence>
<protein>
    <submittedName>
        <fullName evidence="2">Uncharacterized protein</fullName>
    </submittedName>
</protein>